<dbReference type="PRINTS" id="PR00725">
    <property type="entry name" value="DADACBPTASE1"/>
</dbReference>
<keyword evidence="10" id="KW-0812">Transmembrane</keyword>
<reference evidence="12" key="1">
    <citation type="submission" date="2020-04" db="EMBL/GenBank/DDBJ databases">
        <authorList>
            <person name="Zhang T."/>
        </authorList>
    </citation>
    <scope>NUCLEOTIDE SEQUENCE</scope>
    <source>
        <strain evidence="12">HKST-UBA16</strain>
    </source>
</reference>
<evidence type="ECO:0000313" key="13">
    <source>
        <dbReference type="Proteomes" id="UP000748332"/>
    </source>
</evidence>
<evidence type="ECO:0000256" key="2">
    <source>
        <dbReference type="ARBA" id="ARBA00022729"/>
    </source>
</evidence>
<keyword evidence="12" id="KW-0645">Protease</keyword>
<feature type="active site" evidence="7">
    <location>
        <position position="203"/>
    </location>
</feature>
<comment type="similarity">
    <text evidence="1 9">Belongs to the peptidase S11 family.</text>
</comment>
<dbReference type="GO" id="GO:0006508">
    <property type="term" value="P:proteolysis"/>
    <property type="evidence" value="ECO:0007669"/>
    <property type="project" value="InterPro"/>
</dbReference>
<accession>A0A955HYE5</accession>
<evidence type="ECO:0000313" key="12">
    <source>
        <dbReference type="EMBL" id="MCA9374744.1"/>
    </source>
</evidence>
<keyword evidence="3" id="KW-0378">Hydrolase</keyword>
<evidence type="ECO:0000256" key="6">
    <source>
        <dbReference type="ARBA" id="ARBA00023316"/>
    </source>
</evidence>
<protein>
    <submittedName>
        <fullName evidence="12">D-alanyl-D-alanine carboxypeptidase</fullName>
    </submittedName>
</protein>
<evidence type="ECO:0000256" key="7">
    <source>
        <dbReference type="PIRSR" id="PIRSR618044-1"/>
    </source>
</evidence>
<dbReference type="EMBL" id="JAGQLM010000013">
    <property type="protein sequence ID" value="MCA9374744.1"/>
    <property type="molecule type" value="Genomic_DNA"/>
</dbReference>
<evidence type="ECO:0000259" key="11">
    <source>
        <dbReference type="Pfam" id="PF00768"/>
    </source>
</evidence>
<dbReference type="GO" id="GO:0009002">
    <property type="term" value="F:serine-type D-Ala-D-Ala carboxypeptidase activity"/>
    <property type="evidence" value="ECO:0007669"/>
    <property type="project" value="InterPro"/>
</dbReference>
<feature type="transmembrane region" description="Helical" evidence="10">
    <location>
        <begin position="56"/>
        <end position="74"/>
    </location>
</feature>
<keyword evidence="10" id="KW-1133">Transmembrane helix</keyword>
<dbReference type="PANTHER" id="PTHR21581">
    <property type="entry name" value="D-ALANYL-D-ALANINE CARBOXYPEPTIDASE"/>
    <property type="match status" value="1"/>
</dbReference>
<feature type="active site" description="Acyl-ester intermediate" evidence="7">
    <location>
        <position position="148"/>
    </location>
</feature>
<dbReference type="InterPro" id="IPR018044">
    <property type="entry name" value="Peptidase_S11"/>
</dbReference>
<dbReference type="InterPro" id="IPR001967">
    <property type="entry name" value="Peptidase_S11_N"/>
</dbReference>
<dbReference type="SUPFAM" id="SSF56601">
    <property type="entry name" value="beta-lactamase/transpeptidase-like"/>
    <property type="match status" value="1"/>
</dbReference>
<feature type="binding site" evidence="8">
    <location>
        <position position="314"/>
    </location>
    <ligand>
        <name>substrate</name>
    </ligand>
</feature>
<keyword evidence="5" id="KW-0573">Peptidoglycan synthesis</keyword>
<evidence type="ECO:0000256" key="5">
    <source>
        <dbReference type="ARBA" id="ARBA00022984"/>
    </source>
</evidence>
<comment type="caution">
    <text evidence="12">The sequence shown here is derived from an EMBL/GenBank/DDBJ whole genome shotgun (WGS) entry which is preliminary data.</text>
</comment>
<dbReference type="Pfam" id="PF00768">
    <property type="entry name" value="Peptidase_S11"/>
    <property type="match status" value="1"/>
</dbReference>
<dbReference type="GO" id="GO:0071555">
    <property type="term" value="P:cell wall organization"/>
    <property type="evidence" value="ECO:0007669"/>
    <property type="project" value="UniProtKB-KW"/>
</dbReference>
<evidence type="ECO:0000256" key="3">
    <source>
        <dbReference type="ARBA" id="ARBA00022801"/>
    </source>
</evidence>
<gene>
    <name evidence="12" type="ORF">KC622_00265</name>
</gene>
<feature type="active site" description="Proton acceptor" evidence="7">
    <location>
        <position position="151"/>
    </location>
</feature>
<dbReference type="GO" id="GO:0009252">
    <property type="term" value="P:peptidoglycan biosynthetic process"/>
    <property type="evidence" value="ECO:0007669"/>
    <property type="project" value="UniProtKB-KW"/>
</dbReference>
<dbReference type="Gene3D" id="3.40.710.10">
    <property type="entry name" value="DD-peptidase/beta-lactamase superfamily"/>
    <property type="match status" value="1"/>
</dbReference>
<keyword evidence="10" id="KW-0472">Membrane</keyword>
<keyword evidence="2" id="KW-0732">Signal</keyword>
<sequence length="364" mass="40423">MKSEEIVSKKSLLNRPFSPSLTGDFGQGGHWFKVLTNKAQKAAYLIIDQSMRFRSAIWMGVFICAIFVGLYISYLQLGKPRGNPFLAPSNAFNETEFSPILLPPIPFESQKSKLDLKTIDAQAILAFNPLNDQIYISLNSDSELPIASITKLMSSEIIYDKYDLDSEPVLNEKLPKNVEWGVGVKKGDSVKVSEALKAMMIGSYNDLAYLFAQNYPDGGYNGFIEEMNKRARLLGMKSTHFSNPAGLDDSENYSTAEDLMKLSKHFIQNKDLVEIVGTISYKLEIRSSDGVSRVVSTYTTNDLLGSSPYVKGLKTGFTEEAKGCFVGYFVASDSDELVTIILGSEGNRFDETVKLTDEINLAYD</sequence>
<reference evidence="12" key="2">
    <citation type="journal article" date="2021" name="Microbiome">
        <title>Successional dynamics and alternative stable states in a saline activated sludge microbial community over 9 years.</title>
        <authorList>
            <person name="Wang Y."/>
            <person name="Ye J."/>
            <person name="Ju F."/>
            <person name="Liu L."/>
            <person name="Boyd J.A."/>
            <person name="Deng Y."/>
            <person name="Parks D.H."/>
            <person name="Jiang X."/>
            <person name="Yin X."/>
            <person name="Woodcroft B.J."/>
            <person name="Tyson G.W."/>
            <person name="Hugenholtz P."/>
            <person name="Polz M.F."/>
            <person name="Zhang T."/>
        </authorList>
    </citation>
    <scope>NUCLEOTIDE SEQUENCE</scope>
    <source>
        <strain evidence="12">HKST-UBA16</strain>
    </source>
</reference>
<evidence type="ECO:0000256" key="9">
    <source>
        <dbReference type="RuleBase" id="RU004016"/>
    </source>
</evidence>
<evidence type="ECO:0000256" key="10">
    <source>
        <dbReference type="SAM" id="Phobius"/>
    </source>
</evidence>
<dbReference type="InterPro" id="IPR012338">
    <property type="entry name" value="Beta-lactam/transpept-like"/>
</dbReference>
<evidence type="ECO:0000256" key="1">
    <source>
        <dbReference type="ARBA" id="ARBA00007164"/>
    </source>
</evidence>
<name>A0A955HYE5_9BACT</name>
<proteinExistence type="inferred from homology"/>
<evidence type="ECO:0000256" key="4">
    <source>
        <dbReference type="ARBA" id="ARBA00022960"/>
    </source>
</evidence>
<dbReference type="PANTHER" id="PTHR21581:SF6">
    <property type="entry name" value="TRAFFICKING PROTEIN PARTICLE COMPLEX SUBUNIT 12"/>
    <property type="match status" value="1"/>
</dbReference>
<feature type="domain" description="Peptidase S11 D-alanyl-D-alanine carboxypeptidase A N-terminal" evidence="11">
    <location>
        <begin position="117"/>
        <end position="344"/>
    </location>
</feature>
<evidence type="ECO:0000256" key="8">
    <source>
        <dbReference type="PIRSR" id="PIRSR618044-2"/>
    </source>
</evidence>
<dbReference type="GO" id="GO:0008360">
    <property type="term" value="P:regulation of cell shape"/>
    <property type="evidence" value="ECO:0007669"/>
    <property type="project" value="UniProtKB-KW"/>
</dbReference>
<dbReference type="Proteomes" id="UP000748332">
    <property type="component" value="Unassembled WGS sequence"/>
</dbReference>
<keyword evidence="12" id="KW-0121">Carboxypeptidase</keyword>
<keyword evidence="6" id="KW-0961">Cell wall biogenesis/degradation</keyword>
<keyword evidence="4" id="KW-0133">Cell shape</keyword>
<dbReference type="AlphaFoldDB" id="A0A955HYE5"/>
<organism evidence="12 13">
    <name type="scientific">Candidatus Dojkabacteria bacterium</name>
    <dbReference type="NCBI Taxonomy" id="2099670"/>
    <lineage>
        <taxon>Bacteria</taxon>
        <taxon>Candidatus Dojkabacteria</taxon>
    </lineage>
</organism>